<evidence type="ECO:0000256" key="1">
    <source>
        <dbReference type="SAM" id="SignalP"/>
    </source>
</evidence>
<organism evidence="2 3">
    <name type="scientific">Litoreibacter meonggei</name>
    <dbReference type="NCBI Taxonomy" id="1049199"/>
    <lineage>
        <taxon>Bacteria</taxon>
        <taxon>Pseudomonadati</taxon>
        <taxon>Pseudomonadota</taxon>
        <taxon>Alphaproteobacteria</taxon>
        <taxon>Rhodobacterales</taxon>
        <taxon>Roseobacteraceae</taxon>
        <taxon>Litoreibacter</taxon>
    </lineage>
</organism>
<evidence type="ECO:0008006" key="4">
    <source>
        <dbReference type="Google" id="ProtNLM"/>
    </source>
</evidence>
<feature type="signal peptide" evidence="1">
    <location>
        <begin position="1"/>
        <end position="26"/>
    </location>
</feature>
<protein>
    <recommendedName>
        <fullName evidence="4">Secreted protein</fullName>
    </recommendedName>
</protein>
<evidence type="ECO:0000313" key="2">
    <source>
        <dbReference type="EMBL" id="RLJ60334.1"/>
    </source>
</evidence>
<name>A0A497X5C9_9RHOB</name>
<feature type="chain" id="PRO_5019862834" description="Secreted protein" evidence="1">
    <location>
        <begin position="27"/>
        <end position="172"/>
    </location>
</feature>
<evidence type="ECO:0000313" key="3">
    <source>
        <dbReference type="Proteomes" id="UP000269157"/>
    </source>
</evidence>
<reference evidence="2 3" key="1">
    <citation type="submission" date="2018-10" db="EMBL/GenBank/DDBJ databases">
        <title>Genomic Encyclopedia of Archaeal and Bacterial Type Strains, Phase II (KMG-II): from individual species to whole genera.</title>
        <authorList>
            <person name="Goeker M."/>
        </authorList>
    </citation>
    <scope>NUCLEOTIDE SEQUENCE [LARGE SCALE GENOMIC DNA]</scope>
    <source>
        <strain evidence="2 3">DSM 29466</strain>
    </source>
</reference>
<accession>A0A497X5C9</accession>
<dbReference type="Proteomes" id="UP000269157">
    <property type="component" value="Unassembled WGS sequence"/>
</dbReference>
<gene>
    <name evidence="2" type="ORF">BCF46_0532</name>
</gene>
<proteinExistence type="predicted"/>
<keyword evidence="3" id="KW-1185">Reference proteome</keyword>
<dbReference type="AlphaFoldDB" id="A0A497X5C9"/>
<sequence length="172" mass="18843">MVWERVFGCGGSTVAILCLLTSASLADEWWTAVGYGCDEELGQLTVFPISFDANKTHPISRDGLFVQTEDLRDPIVPNEIVSCALTPNRVASLHRIYQNVPKPTGMCGGAPWAKYELKLNDQIAATFPMGCGTTMLVAHQNYVTVCGFGDQGCKMFQDQPLSLSFTGQWETK</sequence>
<comment type="caution">
    <text evidence="2">The sequence shown here is derived from an EMBL/GenBank/DDBJ whole genome shotgun (WGS) entry which is preliminary data.</text>
</comment>
<keyword evidence="1" id="KW-0732">Signal</keyword>
<dbReference type="EMBL" id="RCCE01000001">
    <property type="protein sequence ID" value="RLJ60334.1"/>
    <property type="molecule type" value="Genomic_DNA"/>
</dbReference>